<dbReference type="PROSITE" id="PS50850">
    <property type="entry name" value="MFS"/>
    <property type="match status" value="1"/>
</dbReference>
<dbReference type="InterPro" id="IPR036259">
    <property type="entry name" value="MFS_trans_sf"/>
</dbReference>
<feature type="domain" description="Major facilitator superfamily (MFS) profile" evidence="5">
    <location>
        <begin position="277"/>
        <end position="496"/>
    </location>
</feature>
<keyword evidence="4" id="KW-0472">Membrane</keyword>
<gene>
    <name evidence="6" type="ORF">BZ3500_MVSOF-1268-A1-R1_CHR2-1G04502</name>
</gene>
<evidence type="ECO:0000256" key="3">
    <source>
        <dbReference type="SAM" id="MobiDB-lite"/>
    </source>
</evidence>
<dbReference type="InterPro" id="IPR011701">
    <property type="entry name" value="MFS"/>
</dbReference>
<feature type="compositionally biased region" description="Low complexity" evidence="3">
    <location>
        <begin position="19"/>
        <end position="31"/>
    </location>
</feature>
<protein>
    <submittedName>
        <fullName evidence="6">BZ3500_MvSof-1268-A1-R1_Chr2-1g04502 protein</fullName>
    </submittedName>
</protein>
<evidence type="ECO:0000313" key="6">
    <source>
        <dbReference type="EMBL" id="SCZ88578.1"/>
    </source>
</evidence>
<organism evidence="6 7">
    <name type="scientific">Microbotryum saponariae</name>
    <dbReference type="NCBI Taxonomy" id="289078"/>
    <lineage>
        <taxon>Eukaryota</taxon>
        <taxon>Fungi</taxon>
        <taxon>Dikarya</taxon>
        <taxon>Basidiomycota</taxon>
        <taxon>Pucciniomycotina</taxon>
        <taxon>Microbotryomycetes</taxon>
        <taxon>Microbotryales</taxon>
        <taxon>Microbotryaceae</taxon>
        <taxon>Microbotryum</taxon>
    </lineage>
</organism>
<keyword evidence="4" id="KW-1133">Transmembrane helix</keyword>
<evidence type="ECO:0000259" key="5">
    <source>
        <dbReference type="PROSITE" id="PS50850"/>
    </source>
</evidence>
<feature type="transmembrane region" description="Helical" evidence="4">
    <location>
        <begin position="229"/>
        <end position="249"/>
    </location>
</feature>
<feature type="transmembrane region" description="Helical" evidence="4">
    <location>
        <begin position="68"/>
        <end position="90"/>
    </location>
</feature>
<evidence type="ECO:0000256" key="2">
    <source>
        <dbReference type="ARBA" id="ARBA00006727"/>
    </source>
</evidence>
<feature type="region of interest" description="Disordered" evidence="3">
    <location>
        <begin position="15"/>
        <end position="35"/>
    </location>
</feature>
<sequence>MASSGIEPIELSRVETAVSSSHLPPSTPTTLAESERGPLELASADLLPPQGAKRFEALDSYPDGGAEAWLQVLGCSACLSVCVGAVILLVQGNHGSSTGQDALSDLGPGTSWIGSIQAASTAALAIPCNRLVAAYGPRKIALIGTVITSAGPLLGSFCSKSFAGLMVTEGLLFGVGQSLIFFPAATLPSSYFLKRRNLATGCTYAGGGIGGAGFSLLSSVLIKRVGIPWALRVTALVYFAITLPASYFIKARLPRKPLRGGGPAIDWTLFRDARFVFLFCGGAFALFPLFGQSLFCPHFPTGRAISKIDSCSPFRLTVPPFFLPLYASALGMSSLSGSLLLAGFNLASAAGRIGFGLGADRYLGSLNSQILCLFVFGVTTFIIWPLATTLTPLVIFAVVNGTVNGGFFSLMPGSVASLFGTATFSVTFGMILFSWAPGYCMGAPIAGYILEAAGGSKAGYGAFRPAIFYSGALAMVSCAMLTVARVIESRDLKKRV</sequence>
<comment type="subcellular location">
    <subcellularLocation>
        <location evidence="1">Membrane</location>
        <topology evidence="1">Multi-pass membrane protein</topology>
    </subcellularLocation>
</comment>
<evidence type="ECO:0000313" key="7">
    <source>
        <dbReference type="Proteomes" id="UP000249723"/>
    </source>
</evidence>
<name>A0A2X0KB08_9BASI</name>
<dbReference type="GO" id="GO:0022857">
    <property type="term" value="F:transmembrane transporter activity"/>
    <property type="evidence" value="ECO:0007669"/>
    <property type="project" value="InterPro"/>
</dbReference>
<feature type="transmembrane region" description="Helical" evidence="4">
    <location>
        <begin position="466"/>
        <end position="487"/>
    </location>
</feature>
<feature type="transmembrane region" description="Helical" evidence="4">
    <location>
        <begin position="163"/>
        <end position="185"/>
    </location>
</feature>
<feature type="transmembrane region" description="Helical" evidence="4">
    <location>
        <begin position="197"/>
        <end position="217"/>
    </location>
</feature>
<dbReference type="STRING" id="289078.A0A2X0KB08"/>
<feature type="transmembrane region" description="Helical" evidence="4">
    <location>
        <begin position="393"/>
        <end position="411"/>
    </location>
</feature>
<dbReference type="Proteomes" id="UP000249723">
    <property type="component" value="Unassembled WGS sequence"/>
</dbReference>
<dbReference type="AlphaFoldDB" id="A0A2X0KB08"/>
<dbReference type="Pfam" id="PF07690">
    <property type="entry name" value="MFS_1"/>
    <property type="match status" value="1"/>
</dbReference>
<proteinExistence type="inferred from homology"/>
<dbReference type="OrthoDB" id="2213137at2759"/>
<evidence type="ECO:0000256" key="1">
    <source>
        <dbReference type="ARBA" id="ARBA00004141"/>
    </source>
</evidence>
<feature type="transmembrane region" description="Helical" evidence="4">
    <location>
        <begin position="275"/>
        <end position="295"/>
    </location>
</feature>
<reference evidence="7" key="1">
    <citation type="submission" date="2016-10" db="EMBL/GenBank/DDBJ databases">
        <authorList>
            <person name="Jeantristanb JTB J.-T."/>
            <person name="Ricardo R."/>
        </authorList>
    </citation>
    <scope>NUCLEOTIDE SEQUENCE [LARGE SCALE GENOMIC DNA]</scope>
</reference>
<keyword evidence="7" id="KW-1185">Reference proteome</keyword>
<feature type="transmembrane region" description="Helical" evidence="4">
    <location>
        <begin position="140"/>
        <end position="157"/>
    </location>
</feature>
<comment type="similarity">
    <text evidence="2">Belongs to the major facilitator superfamily. Monocarboxylate porter (TC 2.A.1.13) family.</text>
</comment>
<keyword evidence="4" id="KW-0812">Transmembrane</keyword>
<dbReference type="SUPFAM" id="SSF103473">
    <property type="entry name" value="MFS general substrate transporter"/>
    <property type="match status" value="1"/>
</dbReference>
<dbReference type="PANTHER" id="PTHR11360">
    <property type="entry name" value="MONOCARBOXYLATE TRANSPORTER"/>
    <property type="match status" value="1"/>
</dbReference>
<dbReference type="Gene3D" id="1.20.1250.20">
    <property type="entry name" value="MFS general substrate transporter like domains"/>
    <property type="match status" value="2"/>
</dbReference>
<dbReference type="EMBL" id="FMWP01000012">
    <property type="protein sequence ID" value="SCZ88578.1"/>
    <property type="molecule type" value="Genomic_DNA"/>
</dbReference>
<dbReference type="InterPro" id="IPR020846">
    <property type="entry name" value="MFS_dom"/>
</dbReference>
<dbReference type="PANTHER" id="PTHR11360:SF305">
    <property type="entry name" value="MAJOR FACILITATOR SUPERFAMILY (MFS) PROFILE DOMAIN-CONTAINING PROTEIN"/>
    <property type="match status" value="1"/>
</dbReference>
<dbReference type="GO" id="GO:0016020">
    <property type="term" value="C:membrane"/>
    <property type="evidence" value="ECO:0007669"/>
    <property type="project" value="UniProtKB-SubCell"/>
</dbReference>
<feature type="transmembrane region" description="Helical" evidence="4">
    <location>
        <begin position="325"/>
        <end position="347"/>
    </location>
</feature>
<dbReference type="InterPro" id="IPR050327">
    <property type="entry name" value="Proton-linked_MCT"/>
</dbReference>
<feature type="transmembrane region" description="Helical" evidence="4">
    <location>
        <begin position="368"/>
        <end position="387"/>
    </location>
</feature>
<accession>A0A2X0KB08</accession>
<evidence type="ECO:0000256" key="4">
    <source>
        <dbReference type="SAM" id="Phobius"/>
    </source>
</evidence>